<name>A0AAN6XGL7_9PEZI</name>
<dbReference type="EMBL" id="MU863964">
    <property type="protein sequence ID" value="KAK4197412.1"/>
    <property type="molecule type" value="Genomic_DNA"/>
</dbReference>
<dbReference type="Pfam" id="PF07883">
    <property type="entry name" value="Cupin_2"/>
    <property type="match status" value="1"/>
</dbReference>
<gene>
    <name evidence="3" type="ORF">QBC40DRAFT_105981</name>
</gene>
<organism evidence="3 4">
    <name type="scientific">Triangularia verruculosa</name>
    <dbReference type="NCBI Taxonomy" id="2587418"/>
    <lineage>
        <taxon>Eukaryota</taxon>
        <taxon>Fungi</taxon>
        <taxon>Dikarya</taxon>
        <taxon>Ascomycota</taxon>
        <taxon>Pezizomycotina</taxon>
        <taxon>Sordariomycetes</taxon>
        <taxon>Sordariomycetidae</taxon>
        <taxon>Sordariales</taxon>
        <taxon>Podosporaceae</taxon>
        <taxon>Triangularia</taxon>
    </lineage>
</organism>
<keyword evidence="4" id="KW-1185">Reference proteome</keyword>
<reference evidence="3" key="2">
    <citation type="submission" date="2023-05" db="EMBL/GenBank/DDBJ databases">
        <authorList>
            <consortium name="Lawrence Berkeley National Laboratory"/>
            <person name="Steindorff A."/>
            <person name="Hensen N."/>
            <person name="Bonometti L."/>
            <person name="Westerberg I."/>
            <person name="Brannstrom I.O."/>
            <person name="Guillou S."/>
            <person name="Cros-Aarteil S."/>
            <person name="Calhoun S."/>
            <person name="Haridas S."/>
            <person name="Kuo A."/>
            <person name="Mondo S."/>
            <person name="Pangilinan J."/>
            <person name="Riley R."/>
            <person name="Labutti K."/>
            <person name="Andreopoulos B."/>
            <person name="Lipzen A."/>
            <person name="Chen C."/>
            <person name="Yanf M."/>
            <person name="Daum C."/>
            <person name="Ng V."/>
            <person name="Clum A."/>
            <person name="Ohm R."/>
            <person name="Martin F."/>
            <person name="Silar P."/>
            <person name="Natvig D."/>
            <person name="Lalanne C."/>
            <person name="Gautier V."/>
            <person name="Ament-Velasquez S.L."/>
            <person name="Kruys A."/>
            <person name="Hutchinson M.I."/>
            <person name="Powell A.J."/>
            <person name="Barry K."/>
            <person name="Miller A.N."/>
            <person name="Grigoriev I.V."/>
            <person name="Debuchy R."/>
            <person name="Gladieux P."/>
            <person name="Thoren M.H."/>
            <person name="Johannesson H."/>
        </authorList>
    </citation>
    <scope>NUCLEOTIDE SEQUENCE</scope>
    <source>
        <strain evidence="3">CBS 315.58</strain>
    </source>
</reference>
<dbReference type="SUPFAM" id="SSF51182">
    <property type="entry name" value="RmlC-like cupins"/>
    <property type="match status" value="1"/>
</dbReference>
<evidence type="ECO:0000313" key="3">
    <source>
        <dbReference type="EMBL" id="KAK4197412.1"/>
    </source>
</evidence>
<dbReference type="Proteomes" id="UP001303160">
    <property type="component" value="Unassembled WGS sequence"/>
</dbReference>
<proteinExistence type="predicted"/>
<evidence type="ECO:0000313" key="4">
    <source>
        <dbReference type="Proteomes" id="UP001303160"/>
    </source>
</evidence>
<feature type="domain" description="Cupin type-2" evidence="2">
    <location>
        <begin position="108"/>
        <end position="183"/>
    </location>
</feature>
<protein>
    <recommendedName>
        <fullName evidence="2">Cupin type-2 domain-containing protein</fullName>
    </recommendedName>
</protein>
<dbReference type="AlphaFoldDB" id="A0AAN6XGL7"/>
<feature type="region of interest" description="Disordered" evidence="1">
    <location>
        <begin position="63"/>
        <end position="85"/>
    </location>
</feature>
<evidence type="ECO:0000256" key="1">
    <source>
        <dbReference type="SAM" id="MobiDB-lite"/>
    </source>
</evidence>
<accession>A0AAN6XGL7</accession>
<dbReference type="InterPro" id="IPR014710">
    <property type="entry name" value="RmlC-like_jellyroll"/>
</dbReference>
<sequence length="207" mass="22177">MYIPDARACFHTMASLIPIFQEVLPMLMPASISVTKSAEILPPTDQTTSGDQADDRTDVSPKTVIPAAAPTPAPTPTPASAGGSRDVRVISRDAVVGRAESMCATVLVVKPQSATLIHHNGEQETIVYVTSGKGALLSQPKDEDERHPERQLIEKGDFAYIPAWLEHQAVNESDVEDLMLVVVRSGATPVEVNLKTWGGSELKSAKP</sequence>
<dbReference type="InterPro" id="IPR011051">
    <property type="entry name" value="RmlC_Cupin_sf"/>
</dbReference>
<dbReference type="InterPro" id="IPR013096">
    <property type="entry name" value="Cupin_2"/>
</dbReference>
<evidence type="ECO:0000259" key="2">
    <source>
        <dbReference type="Pfam" id="PF07883"/>
    </source>
</evidence>
<reference evidence="3" key="1">
    <citation type="journal article" date="2023" name="Mol. Phylogenet. Evol.">
        <title>Genome-scale phylogeny and comparative genomics of the fungal order Sordariales.</title>
        <authorList>
            <person name="Hensen N."/>
            <person name="Bonometti L."/>
            <person name="Westerberg I."/>
            <person name="Brannstrom I.O."/>
            <person name="Guillou S."/>
            <person name="Cros-Aarteil S."/>
            <person name="Calhoun S."/>
            <person name="Haridas S."/>
            <person name="Kuo A."/>
            <person name="Mondo S."/>
            <person name="Pangilinan J."/>
            <person name="Riley R."/>
            <person name="LaButti K."/>
            <person name="Andreopoulos B."/>
            <person name="Lipzen A."/>
            <person name="Chen C."/>
            <person name="Yan M."/>
            <person name="Daum C."/>
            <person name="Ng V."/>
            <person name="Clum A."/>
            <person name="Steindorff A."/>
            <person name="Ohm R.A."/>
            <person name="Martin F."/>
            <person name="Silar P."/>
            <person name="Natvig D.O."/>
            <person name="Lalanne C."/>
            <person name="Gautier V."/>
            <person name="Ament-Velasquez S.L."/>
            <person name="Kruys A."/>
            <person name="Hutchinson M.I."/>
            <person name="Powell A.J."/>
            <person name="Barry K."/>
            <person name="Miller A.N."/>
            <person name="Grigoriev I.V."/>
            <person name="Debuchy R."/>
            <person name="Gladieux P."/>
            <person name="Hiltunen Thoren M."/>
            <person name="Johannesson H."/>
        </authorList>
    </citation>
    <scope>NUCLEOTIDE SEQUENCE</scope>
    <source>
        <strain evidence="3">CBS 315.58</strain>
    </source>
</reference>
<comment type="caution">
    <text evidence="3">The sequence shown here is derived from an EMBL/GenBank/DDBJ whole genome shotgun (WGS) entry which is preliminary data.</text>
</comment>
<dbReference type="Gene3D" id="2.60.120.10">
    <property type="entry name" value="Jelly Rolls"/>
    <property type="match status" value="1"/>
</dbReference>